<evidence type="ECO:0000256" key="2">
    <source>
        <dbReference type="ARBA" id="ARBA00022795"/>
    </source>
</evidence>
<keyword evidence="4" id="KW-0969">Cilium</keyword>
<evidence type="ECO:0000256" key="3">
    <source>
        <dbReference type="RuleBase" id="RU362076"/>
    </source>
</evidence>
<organism evidence="4 5">
    <name type="scientific">Tepidimicrobium xylanilyticum</name>
    <dbReference type="NCBI Taxonomy" id="1123352"/>
    <lineage>
        <taxon>Bacteria</taxon>
        <taxon>Bacillati</taxon>
        <taxon>Bacillota</taxon>
        <taxon>Tissierellia</taxon>
        <taxon>Tissierellales</taxon>
        <taxon>Tepidimicrobiaceae</taxon>
        <taxon>Tepidimicrobium</taxon>
    </lineage>
</organism>
<keyword evidence="2 3" id="KW-1005">Bacterial flagellum biogenesis</keyword>
<dbReference type="RefSeq" id="WP_200773701.1">
    <property type="nucleotide sequence ID" value="NZ_BSYN01000006.1"/>
</dbReference>
<keyword evidence="4" id="KW-0966">Cell projection</keyword>
<dbReference type="Gene3D" id="1.20.1270.70">
    <property type="entry name" value="Designed single chain three-helix bundle"/>
    <property type="match status" value="1"/>
</dbReference>
<dbReference type="GO" id="GO:0044781">
    <property type="term" value="P:bacterial-type flagellum organization"/>
    <property type="evidence" value="ECO:0007669"/>
    <property type="project" value="UniProtKB-UniRule"/>
</dbReference>
<keyword evidence="4" id="KW-0282">Flagellum</keyword>
<sequence>MKVNNYDDLEYIYRFDDKKNNEKDNKTTNRTNNDLDKTAFLRLLTTQLANQDPLNPIEDREFIAQLAQFTALEQMQNLNKTVETLGGELLDSIEMLNVNQIQANIQLLKEVTNIRKAMESYFGIEPDPGKIDKLELKIKVEMVKRLKEDNFTKESWAVLQEAINMAIEVIENEEATDSEIENAYRKLLAAVEGLEGKESK</sequence>
<reference evidence="4 5" key="1">
    <citation type="submission" date="2016-10" db="EMBL/GenBank/DDBJ databases">
        <authorList>
            <person name="de Groot N.N."/>
        </authorList>
    </citation>
    <scope>NUCLEOTIDE SEQUENCE [LARGE SCALE GENOMIC DNA]</scope>
    <source>
        <strain evidence="4 5">DSM 23310</strain>
    </source>
</reference>
<accession>A0A1H2YIC1</accession>
<dbReference type="Proteomes" id="UP000198828">
    <property type="component" value="Unassembled WGS sequence"/>
</dbReference>
<name>A0A1H2YIC1_9FIRM</name>
<dbReference type="EMBL" id="FNNG01000006">
    <property type="protein sequence ID" value="SDX04299.1"/>
    <property type="molecule type" value="Genomic_DNA"/>
</dbReference>
<gene>
    <name evidence="4" type="ORF">SAMN05660923_01618</name>
</gene>
<proteinExistence type="inferred from homology"/>
<evidence type="ECO:0000256" key="1">
    <source>
        <dbReference type="ARBA" id="ARBA00010577"/>
    </source>
</evidence>
<evidence type="ECO:0000313" key="5">
    <source>
        <dbReference type="Proteomes" id="UP000198828"/>
    </source>
</evidence>
<evidence type="ECO:0000313" key="4">
    <source>
        <dbReference type="EMBL" id="SDX04299.1"/>
    </source>
</evidence>
<keyword evidence="5" id="KW-1185">Reference proteome</keyword>
<dbReference type="Pfam" id="PF03963">
    <property type="entry name" value="FlgD"/>
    <property type="match status" value="1"/>
</dbReference>
<dbReference type="Pfam" id="PF07554">
    <property type="entry name" value="FIVAR"/>
    <property type="match status" value="1"/>
</dbReference>
<protein>
    <recommendedName>
        <fullName evidence="3">Basal-body rod modification protein FlgD</fullName>
    </recommendedName>
</protein>
<dbReference type="InterPro" id="IPR005648">
    <property type="entry name" value="FlgD"/>
</dbReference>
<comment type="function">
    <text evidence="3">Required for flagellar hook formation. May act as a scaffolding protein.</text>
</comment>
<comment type="similarity">
    <text evidence="1 3">Belongs to the FlgD family.</text>
</comment>
<dbReference type="AlphaFoldDB" id="A0A1H2YIC1"/>